<protein>
    <recommendedName>
        <fullName evidence="3">Helix-turn-helix domain-containing protein</fullName>
    </recommendedName>
</protein>
<gene>
    <name evidence="1" type="ORF">SAMN06265220_101686</name>
</gene>
<dbReference type="Proteomes" id="UP000319267">
    <property type="component" value="Unassembled WGS sequence"/>
</dbReference>
<sequence length="98" mass="11213">MENLKPLSDFFAAIEKDFRISTTHIAIYAALLQLRIGKGFINPVEVFSRDIVSIAKISSTYTYIKCVQDLNDYGYINYVRSFKKTQASKIYFVDLQGS</sequence>
<accession>A0A521B5U3</accession>
<dbReference type="AlphaFoldDB" id="A0A521B5U3"/>
<evidence type="ECO:0000313" key="1">
    <source>
        <dbReference type="EMBL" id="SMO42435.1"/>
    </source>
</evidence>
<organism evidence="1 2">
    <name type="scientific">Flavobacterium nitrogenifigens</name>
    <dbReference type="NCBI Taxonomy" id="1617283"/>
    <lineage>
        <taxon>Bacteria</taxon>
        <taxon>Pseudomonadati</taxon>
        <taxon>Bacteroidota</taxon>
        <taxon>Flavobacteriia</taxon>
        <taxon>Flavobacteriales</taxon>
        <taxon>Flavobacteriaceae</taxon>
        <taxon>Flavobacterium</taxon>
    </lineage>
</organism>
<keyword evidence="2" id="KW-1185">Reference proteome</keyword>
<dbReference type="OrthoDB" id="1442826at2"/>
<reference evidence="1 2" key="1">
    <citation type="submission" date="2017-05" db="EMBL/GenBank/DDBJ databases">
        <authorList>
            <person name="Varghese N."/>
            <person name="Submissions S."/>
        </authorList>
    </citation>
    <scope>NUCLEOTIDE SEQUENCE [LARGE SCALE GENOMIC DNA]</scope>
    <source>
        <strain evidence="1 2">DSM 29982</strain>
    </source>
</reference>
<name>A0A521B5U3_9FLAO</name>
<dbReference type="RefSeq" id="WP_111377008.1">
    <property type="nucleotide sequence ID" value="NZ_CP043612.1"/>
</dbReference>
<dbReference type="EMBL" id="FXTQ01000001">
    <property type="protein sequence ID" value="SMO42435.1"/>
    <property type="molecule type" value="Genomic_DNA"/>
</dbReference>
<evidence type="ECO:0008006" key="3">
    <source>
        <dbReference type="Google" id="ProtNLM"/>
    </source>
</evidence>
<proteinExistence type="predicted"/>
<evidence type="ECO:0000313" key="2">
    <source>
        <dbReference type="Proteomes" id="UP000319267"/>
    </source>
</evidence>